<dbReference type="AlphaFoldDB" id="A0A4Z2G9E0"/>
<evidence type="ECO:0000313" key="3">
    <source>
        <dbReference type="Proteomes" id="UP000314294"/>
    </source>
</evidence>
<evidence type="ECO:0000313" key="2">
    <source>
        <dbReference type="EMBL" id="TNN49573.1"/>
    </source>
</evidence>
<feature type="region of interest" description="Disordered" evidence="1">
    <location>
        <begin position="149"/>
        <end position="171"/>
    </location>
</feature>
<gene>
    <name evidence="2" type="ORF">EYF80_040191</name>
</gene>
<reference evidence="2 3" key="1">
    <citation type="submission" date="2019-03" db="EMBL/GenBank/DDBJ databases">
        <title>First draft genome of Liparis tanakae, snailfish: a comprehensive survey of snailfish specific genes.</title>
        <authorList>
            <person name="Kim W."/>
            <person name="Song I."/>
            <person name="Jeong J.-H."/>
            <person name="Kim D."/>
            <person name="Kim S."/>
            <person name="Ryu S."/>
            <person name="Song J.Y."/>
            <person name="Lee S.K."/>
        </authorList>
    </citation>
    <scope>NUCLEOTIDE SEQUENCE [LARGE SCALE GENOMIC DNA]</scope>
    <source>
        <tissue evidence="2">Muscle</tissue>
    </source>
</reference>
<keyword evidence="3" id="KW-1185">Reference proteome</keyword>
<sequence length="213" mass="22012">MEAERRSGRSLNSGQSLNRAMALLLPASFLCLSGARAAAGALTSISGREVKSSSSSSMSSSLSVSSDTSESSSVWGGCGCVCVCVCDCICICVCVCICCCCGDSERITPRPAICTGSEAGSVCLCSGLRVPEDSVVSPPLLLLPPAAQTSSSASLLPPGRHRETSSEPDSGGLTCLSLSCSILASRFLSGGERYFWVSNFFSSSMVWSLENRT</sequence>
<evidence type="ECO:0000256" key="1">
    <source>
        <dbReference type="SAM" id="MobiDB-lite"/>
    </source>
</evidence>
<dbReference type="Proteomes" id="UP000314294">
    <property type="component" value="Unassembled WGS sequence"/>
</dbReference>
<proteinExistence type="predicted"/>
<protein>
    <submittedName>
        <fullName evidence="2">Uncharacterized protein</fullName>
    </submittedName>
</protein>
<dbReference type="EMBL" id="SRLO01000649">
    <property type="protein sequence ID" value="TNN49573.1"/>
    <property type="molecule type" value="Genomic_DNA"/>
</dbReference>
<accession>A0A4Z2G9E0</accession>
<organism evidence="2 3">
    <name type="scientific">Liparis tanakae</name>
    <name type="common">Tanaka's snailfish</name>
    <dbReference type="NCBI Taxonomy" id="230148"/>
    <lineage>
        <taxon>Eukaryota</taxon>
        <taxon>Metazoa</taxon>
        <taxon>Chordata</taxon>
        <taxon>Craniata</taxon>
        <taxon>Vertebrata</taxon>
        <taxon>Euteleostomi</taxon>
        <taxon>Actinopterygii</taxon>
        <taxon>Neopterygii</taxon>
        <taxon>Teleostei</taxon>
        <taxon>Neoteleostei</taxon>
        <taxon>Acanthomorphata</taxon>
        <taxon>Eupercaria</taxon>
        <taxon>Perciformes</taxon>
        <taxon>Cottioidei</taxon>
        <taxon>Cottales</taxon>
        <taxon>Liparidae</taxon>
        <taxon>Liparis</taxon>
    </lineage>
</organism>
<comment type="caution">
    <text evidence="2">The sequence shown here is derived from an EMBL/GenBank/DDBJ whole genome shotgun (WGS) entry which is preliminary data.</text>
</comment>
<name>A0A4Z2G9E0_9TELE</name>
<feature type="compositionally biased region" description="Low complexity" evidence="1">
    <location>
        <begin position="149"/>
        <end position="158"/>
    </location>
</feature>